<dbReference type="Gene3D" id="3.40.50.1820">
    <property type="entry name" value="alpha/beta hydrolase"/>
    <property type="match status" value="1"/>
</dbReference>
<keyword evidence="5" id="KW-0812">Transmembrane</keyword>
<dbReference type="InterPro" id="IPR020845">
    <property type="entry name" value="AMP-binding_CS"/>
</dbReference>
<feature type="transmembrane region" description="Helical" evidence="5">
    <location>
        <begin position="1342"/>
        <end position="1360"/>
    </location>
</feature>
<dbReference type="SMART" id="SM00823">
    <property type="entry name" value="PKS_PP"/>
    <property type="match status" value="1"/>
</dbReference>
<dbReference type="InterPro" id="IPR001031">
    <property type="entry name" value="Thioesterase"/>
</dbReference>
<feature type="transmembrane region" description="Helical" evidence="5">
    <location>
        <begin position="1640"/>
        <end position="1660"/>
    </location>
</feature>
<dbReference type="InterPro" id="IPR036259">
    <property type="entry name" value="MFS_trans_sf"/>
</dbReference>
<feature type="domain" description="Carrier" evidence="6">
    <location>
        <begin position="918"/>
        <end position="996"/>
    </location>
</feature>
<dbReference type="Pfam" id="PF07690">
    <property type="entry name" value="MFS_1"/>
    <property type="match status" value="1"/>
</dbReference>
<evidence type="ECO:0000259" key="6">
    <source>
        <dbReference type="PROSITE" id="PS50075"/>
    </source>
</evidence>
<keyword evidence="5" id="KW-1133">Transmembrane helix</keyword>
<dbReference type="Pfam" id="PF00550">
    <property type="entry name" value="PP-binding"/>
    <property type="match status" value="1"/>
</dbReference>
<sequence>MRQASLAQNGIWFTERAVGAGSAYHIPLSVVLRGDLDADALAAACGDVVTRHPLLACGLSESDGVLTLVEQDPPVLERAAGNRRELITRPFGDGPLSRFILFEGQELLIVVHHLVFDGASKDVLLRDLAACYNARVAGTEPQLPAAPPDYQEHVEGETERVAAALEQAKAFWATRPLPADVVLPGLDGPPDTRDGAFVKLTLPAGLRESARDLGLSQFELLLAAIQALLFRYGNARPSVAIDLSTRTPRHRHAVGVFVNELPIALEADAAMPFRTFGEGVRAELRELYRHWEVPLARAVSGVRPATALAPVSLSYRDRATAPEFTGLESTVDWTEFAFAARNALHFQVVAGDGEPTLILQYSSRRIGHADVTRIGEHLRTLLDAVVSAPDTPLGELPVLGEAELANVLTAWNDTAADFPETTLTAMIEAQAARTPDAVAVTFDGAELSYADLDARANGIARLLRDQGVGPDDVVAICAERSPELVVGLLAVLKAGAAYLPLDPGYPAERLAFMLSDAAPAAILTQRRLLDELPPLERKPIQLDDVVRGERLEPVAGPGNAAYVIYTSGSTGRPKGVVTDHHAIVNRLHWMQKTYGLGADDAVLQKTPVSFDVSVWELFWPLITGARLTLAKPDGHKDAAYLQSLIADGVTTVHFVPSMLEVFLAEEDTGAPALRRVLCSGEELPADLARRFTGRFPGVELHNLYGPTEAAIDVSHWHCRPDLLEGLTRVPIGRPIDNIRLYVLDADRRLVPPGTPGELHIGGAGVARGYLNRPELTAERFVPDPFEPDARLYRTGDLARHRPDGTLEFLGRIDTQVKIRGQRVELGEIEAALRGSDVRDAVVALREDRPGDQRLVAYLVGATPRPEELKDRLKRILPDYMVPSAYVTLDAFPLTPNGKLDRKTLPAPTPSTADSGGTEPRTDVEKLMAQLWQEVLGLDRVGIDDDFFDLGGHSLMATKVVSRLRRRLPEGSPGITVMDVFAEPTIRELAAMIETPDAQNRAGKRLYELTRPIPGHERLLTYVGVPYAGTSAVVFQPLADALPPGCTLFAVALPGHDPGVVEESLPLEEIAQECVGEILERVTGPLVLYSHCLGSALTTEIARRLEAAGREIDAIYVAANFPFALPVRGALGKLGQLTKVKRLRSDRSWANWLRGMGADLEGLPPEEIQLIVKLMREDGANAEDYFSALLDTGAAKLRAPIISVVGERDPITEYYQERYREWQIVTRKTALVVLDEAGHYFLRFRPEELAEIITSVHPALSAGTTDELTHEARGEDASWWFAEVSEAPDDMPPPRTPQPSLGRFLTVAAGQLVSITGSQLTEYAIPLWIYLTTGSLTSYATSWIFGMLGLFLAPVAGAIVDRCDRRKVMLAADCASGVIQGVFALVYFTGGLKIWQIWIGLGLLSVALVFQRLAYQSAVPQLVPKHFLGHANGVVQLSTGVGQFIAPLLAAAAISLFSLGGILVFDLVSFAVAVAVVAAVRFPRSMPHKHRESLGREIVNGWRYSVGNRYIRGMVAYMGLLNIFLSAVILLIFPLVLSFGSLSTVATVSFLGGIGAALGGLAMSMWGGPGRRRMRGMLTAGVAMGACGAFAGLYAGVAVVATGLAGMFFCVALVNGIHATIVQVKVPQRYHGRVFALDQMIAWSTIPLGLIVVAPLVIGLFEPLLMPGGGLAASVGAVLGTGPGRGIGFSYVVLGLLIIALGLAALRTRVLSRFDQDMPDALPDDVVGIQALRERRQKERVDD</sequence>
<feature type="transmembrane region" description="Helical" evidence="5">
    <location>
        <begin position="1461"/>
        <end position="1481"/>
    </location>
</feature>
<dbReference type="InterPro" id="IPR001242">
    <property type="entry name" value="Condensation_dom"/>
</dbReference>
<dbReference type="Pfam" id="PF00975">
    <property type="entry name" value="Thioesterase"/>
    <property type="match status" value="1"/>
</dbReference>
<proteinExistence type="predicted"/>
<dbReference type="InterPro" id="IPR009081">
    <property type="entry name" value="PP-bd_ACP"/>
</dbReference>
<dbReference type="FunFam" id="2.30.38.10:FF:000001">
    <property type="entry name" value="Non-ribosomal peptide synthetase PvdI"/>
    <property type="match status" value="1"/>
</dbReference>
<feature type="region of interest" description="Disordered" evidence="4">
    <location>
        <begin position="898"/>
        <end position="920"/>
    </location>
</feature>
<feature type="transmembrane region" description="Helical" evidence="5">
    <location>
        <begin position="1602"/>
        <end position="1620"/>
    </location>
</feature>
<evidence type="ECO:0000256" key="5">
    <source>
        <dbReference type="SAM" id="Phobius"/>
    </source>
</evidence>
<dbReference type="FunFam" id="3.40.50.980:FF:000001">
    <property type="entry name" value="Non-ribosomal peptide synthetase"/>
    <property type="match status" value="1"/>
</dbReference>
<dbReference type="FunFam" id="3.40.50.12780:FF:000012">
    <property type="entry name" value="Non-ribosomal peptide synthetase"/>
    <property type="match status" value="1"/>
</dbReference>
<dbReference type="SUPFAM" id="SSF52777">
    <property type="entry name" value="CoA-dependent acyltransferases"/>
    <property type="match status" value="2"/>
</dbReference>
<feature type="transmembrane region" description="Helical" evidence="5">
    <location>
        <begin position="1687"/>
        <end position="1705"/>
    </location>
</feature>
<keyword evidence="2" id="KW-0596">Phosphopantetheine</keyword>
<comment type="caution">
    <text evidence="7">The sequence shown here is derived from an EMBL/GenBank/DDBJ whole genome shotgun (WGS) entry which is preliminary data.</text>
</comment>
<dbReference type="SUPFAM" id="SSF103473">
    <property type="entry name" value="MFS general substrate transporter"/>
    <property type="match status" value="1"/>
</dbReference>
<reference evidence="7 8" key="1">
    <citation type="submission" date="2018-05" db="EMBL/GenBank/DDBJ databases">
        <title>Evolution of GPA BGCs.</title>
        <authorList>
            <person name="Waglechner N."/>
            <person name="Wright G.D."/>
        </authorList>
    </citation>
    <scope>NUCLEOTIDE SEQUENCE [LARGE SCALE GENOMIC DNA]</scope>
    <source>
        <strain evidence="7 8">DSM 5908</strain>
    </source>
</reference>
<dbReference type="GO" id="GO:0043041">
    <property type="term" value="P:amino acid activation for nonribosomal peptide biosynthetic process"/>
    <property type="evidence" value="ECO:0007669"/>
    <property type="project" value="TreeGrafter"/>
</dbReference>
<keyword evidence="5" id="KW-0472">Membrane</keyword>
<gene>
    <name evidence="7" type="ORF">DMA12_05025</name>
</gene>
<dbReference type="FunFam" id="3.40.50.980:FF:000002">
    <property type="entry name" value="Enterobactin synthetase component F"/>
    <property type="match status" value="1"/>
</dbReference>
<dbReference type="Gene3D" id="1.20.1250.20">
    <property type="entry name" value="MFS general substrate transporter like domains"/>
    <property type="match status" value="1"/>
</dbReference>
<dbReference type="Pfam" id="PF00668">
    <property type="entry name" value="Condensation"/>
    <property type="match status" value="1"/>
</dbReference>
<dbReference type="CDD" id="cd06173">
    <property type="entry name" value="MFS_MefA_like"/>
    <property type="match status" value="1"/>
</dbReference>
<dbReference type="InterPro" id="IPR011701">
    <property type="entry name" value="MFS"/>
</dbReference>
<dbReference type="CDD" id="cd17646">
    <property type="entry name" value="A_NRPS_AB3403-like"/>
    <property type="match status" value="1"/>
</dbReference>
<dbReference type="GO" id="GO:0008610">
    <property type="term" value="P:lipid biosynthetic process"/>
    <property type="evidence" value="ECO:0007669"/>
    <property type="project" value="UniProtKB-ARBA"/>
</dbReference>
<dbReference type="PANTHER" id="PTHR45527:SF1">
    <property type="entry name" value="FATTY ACID SYNTHASE"/>
    <property type="match status" value="1"/>
</dbReference>
<dbReference type="GO" id="GO:0003824">
    <property type="term" value="F:catalytic activity"/>
    <property type="evidence" value="ECO:0007669"/>
    <property type="project" value="InterPro"/>
</dbReference>
<dbReference type="Gene3D" id="3.40.50.980">
    <property type="match status" value="2"/>
</dbReference>
<evidence type="ECO:0000256" key="4">
    <source>
        <dbReference type="SAM" id="MobiDB-lite"/>
    </source>
</evidence>
<dbReference type="InterPro" id="IPR010071">
    <property type="entry name" value="AA_adenyl_dom"/>
</dbReference>
<dbReference type="InterPro" id="IPR000873">
    <property type="entry name" value="AMP-dep_synth/lig_dom"/>
</dbReference>
<evidence type="ECO:0000256" key="3">
    <source>
        <dbReference type="ARBA" id="ARBA00022553"/>
    </source>
</evidence>
<dbReference type="PANTHER" id="PTHR45527">
    <property type="entry name" value="NONRIBOSOMAL PEPTIDE SYNTHETASE"/>
    <property type="match status" value="1"/>
</dbReference>
<accession>A0A428X1D9</accession>
<dbReference type="InterPro" id="IPR020806">
    <property type="entry name" value="PKS_PP-bd"/>
</dbReference>
<dbReference type="GO" id="GO:0031177">
    <property type="term" value="F:phosphopantetheine binding"/>
    <property type="evidence" value="ECO:0007669"/>
    <property type="project" value="InterPro"/>
</dbReference>
<dbReference type="SUPFAM" id="SSF56801">
    <property type="entry name" value="Acetyl-CoA synthetase-like"/>
    <property type="match status" value="1"/>
</dbReference>
<evidence type="ECO:0000313" key="8">
    <source>
        <dbReference type="Proteomes" id="UP000286716"/>
    </source>
</evidence>
<dbReference type="NCBIfam" id="TIGR01733">
    <property type="entry name" value="AA-adenyl-dom"/>
    <property type="match status" value="1"/>
</dbReference>
<dbReference type="GO" id="GO:0005829">
    <property type="term" value="C:cytosol"/>
    <property type="evidence" value="ECO:0007669"/>
    <property type="project" value="TreeGrafter"/>
</dbReference>
<dbReference type="FunFam" id="1.10.1200.10:FF:000016">
    <property type="entry name" value="Non-ribosomal peptide synthase"/>
    <property type="match status" value="1"/>
</dbReference>
<evidence type="ECO:0000256" key="1">
    <source>
        <dbReference type="ARBA" id="ARBA00001957"/>
    </source>
</evidence>
<dbReference type="InterPro" id="IPR045851">
    <property type="entry name" value="AMP-bd_C_sf"/>
</dbReference>
<dbReference type="InterPro" id="IPR025110">
    <property type="entry name" value="AMP-bd_C"/>
</dbReference>
<dbReference type="SUPFAM" id="SSF53474">
    <property type="entry name" value="alpha/beta-Hydrolases"/>
    <property type="match status" value="1"/>
</dbReference>
<dbReference type="FunFam" id="3.30.300.30:FF:000010">
    <property type="entry name" value="Enterobactin synthetase component F"/>
    <property type="match status" value="1"/>
</dbReference>
<feature type="transmembrane region" description="Helical" evidence="5">
    <location>
        <begin position="1514"/>
        <end position="1538"/>
    </location>
</feature>
<dbReference type="GO" id="GO:0044550">
    <property type="term" value="P:secondary metabolite biosynthetic process"/>
    <property type="evidence" value="ECO:0007669"/>
    <property type="project" value="UniProtKB-ARBA"/>
</dbReference>
<dbReference type="InterPro" id="IPR023213">
    <property type="entry name" value="CAT-like_dom_sf"/>
</dbReference>
<dbReference type="PROSITE" id="PS00012">
    <property type="entry name" value="PHOSPHOPANTETHEINE"/>
    <property type="match status" value="1"/>
</dbReference>
<dbReference type="PROSITE" id="PS50075">
    <property type="entry name" value="CARRIER"/>
    <property type="match status" value="1"/>
</dbReference>
<dbReference type="Gene3D" id="3.30.559.30">
    <property type="entry name" value="Nonribosomal peptide synthetase, condensation domain"/>
    <property type="match status" value="1"/>
</dbReference>
<evidence type="ECO:0000256" key="2">
    <source>
        <dbReference type="ARBA" id="ARBA00022450"/>
    </source>
</evidence>
<dbReference type="Pfam" id="PF00501">
    <property type="entry name" value="AMP-binding"/>
    <property type="match status" value="1"/>
</dbReference>
<dbReference type="EMBL" id="QHHU01000004">
    <property type="protein sequence ID" value="RSM49080.1"/>
    <property type="molecule type" value="Genomic_DNA"/>
</dbReference>
<dbReference type="OrthoDB" id="2472181at2"/>
<dbReference type="GO" id="GO:0072330">
    <property type="term" value="P:monocarboxylic acid biosynthetic process"/>
    <property type="evidence" value="ECO:0007669"/>
    <property type="project" value="UniProtKB-ARBA"/>
</dbReference>
<dbReference type="GO" id="GO:0022857">
    <property type="term" value="F:transmembrane transporter activity"/>
    <property type="evidence" value="ECO:0007669"/>
    <property type="project" value="InterPro"/>
</dbReference>
<dbReference type="Gene3D" id="3.30.300.30">
    <property type="match status" value="1"/>
</dbReference>
<dbReference type="InterPro" id="IPR029058">
    <property type="entry name" value="AB_hydrolase_fold"/>
</dbReference>
<dbReference type="InterPro" id="IPR036736">
    <property type="entry name" value="ACP-like_sf"/>
</dbReference>
<name>A0A428X1D9_AMYBA</name>
<dbReference type="RefSeq" id="WP_020646830.1">
    <property type="nucleotide sequence ID" value="NZ_QHHU01000004.1"/>
</dbReference>
<feature type="transmembrane region" description="Helical" evidence="5">
    <location>
        <begin position="1544"/>
        <end position="1565"/>
    </location>
</feature>
<feature type="transmembrane region" description="Helical" evidence="5">
    <location>
        <begin position="1433"/>
        <end position="1455"/>
    </location>
</feature>
<dbReference type="Pfam" id="PF13193">
    <property type="entry name" value="AMP-binding_C"/>
    <property type="match status" value="1"/>
</dbReference>
<comment type="cofactor">
    <cofactor evidence="1">
        <name>pantetheine 4'-phosphate</name>
        <dbReference type="ChEBI" id="CHEBI:47942"/>
    </cofactor>
</comment>
<organism evidence="7 8">
    <name type="scientific">Amycolatopsis balhimycina DSM 5908</name>
    <dbReference type="NCBI Taxonomy" id="1081091"/>
    <lineage>
        <taxon>Bacteria</taxon>
        <taxon>Bacillati</taxon>
        <taxon>Actinomycetota</taxon>
        <taxon>Actinomycetes</taxon>
        <taxon>Pseudonocardiales</taxon>
        <taxon>Pseudonocardiaceae</taxon>
        <taxon>Amycolatopsis</taxon>
    </lineage>
</organism>
<protein>
    <submittedName>
        <fullName evidence="7">Non-ribosomal peptide synthetase</fullName>
    </submittedName>
</protein>
<feature type="transmembrane region" description="Helical" evidence="5">
    <location>
        <begin position="1577"/>
        <end position="1596"/>
    </location>
</feature>
<dbReference type="Gene3D" id="1.10.1200.10">
    <property type="entry name" value="ACP-like"/>
    <property type="match status" value="1"/>
</dbReference>
<evidence type="ECO:0000313" key="7">
    <source>
        <dbReference type="EMBL" id="RSM49080.1"/>
    </source>
</evidence>
<keyword evidence="3" id="KW-0597">Phosphoprotein</keyword>
<feature type="transmembrane region" description="Helical" evidence="5">
    <location>
        <begin position="1367"/>
        <end position="1387"/>
    </location>
</feature>
<dbReference type="Proteomes" id="UP000286716">
    <property type="component" value="Unassembled WGS sequence"/>
</dbReference>
<dbReference type="InterPro" id="IPR006162">
    <property type="entry name" value="Ppantetheine_attach_site"/>
</dbReference>
<dbReference type="Gene3D" id="2.30.38.10">
    <property type="entry name" value="Luciferase, Domain 3"/>
    <property type="match status" value="1"/>
</dbReference>
<dbReference type="PROSITE" id="PS00455">
    <property type="entry name" value="AMP_BINDING"/>
    <property type="match status" value="1"/>
</dbReference>
<feature type="transmembrane region" description="Helical" evidence="5">
    <location>
        <begin position="1393"/>
        <end position="1412"/>
    </location>
</feature>
<dbReference type="Gene3D" id="3.30.559.10">
    <property type="entry name" value="Chloramphenicol acetyltransferase-like domain"/>
    <property type="match status" value="1"/>
</dbReference>
<keyword evidence="8" id="KW-1185">Reference proteome</keyword>